<evidence type="ECO:0000313" key="1">
    <source>
        <dbReference type="EMBL" id="AMF92763.1"/>
    </source>
</evidence>
<dbReference type="Proteomes" id="UP000254626">
    <property type="component" value="Unassembled WGS sequence"/>
</dbReference>
<evidence type="ECO:0000313" key="3">
    <source>
        <dbReference type="Proteomes" id="UP000057088"/>
    </source>
</evidence>
<reference evidence="1" key="2">
    <citation type="submission" date="2018-01" db="EMBL/GenBank/DDBJ databases">
        <title>FDA dAtabase for Regulatory Grade micrObial Sequences (FDA-ARGOS): Supporting development and validation of Infectious Disease Dx tests.</title>
        <authorList>
            <person name="Hoffmann M."/>
            <person name="Allard M."/>
            <person name="Evans P."/>
            <person name="Brown E."/>
            <person name="Tallon L."/>
            <person name="Sadzewicz L."/>
            <person name="Sengamalay N."/>
            <person name="Ott S."/>
            <person name="Godinez A."/>
            <person name="Nagaraj S."/>
            <person name="Vyas G."/>
            <person name="Aluvathingal J."/>
            <person name="Nadendla S."/>
            <person name="Geyer C."/>
            <person name="Sichtig H."/>
        </authorList>
    </citation>
    <scope>NUCLEOTIDE SEQUENCE</scope>
    <source>
        <strain evidence="1">ATCC 33809</strain>
    </source>
</reference>
<sequence>MVTVQFLQKETTLTYIDVHAATYREELVQLTEQGFVVSGKPVTAETIKECLAEYKNRDEVTVQEYAILSVVCALFSVA</sequence>
<reference evidence="2 4" key="3">
    <citation type="submission" date="2018-06" db="EMBL/GenBank/DDBJ databases">
        <authorList>
            <consortium name="Pathogen Informatics"/>
            <person name="Doyle S."/>
        </authorList>
    </citation>
    <scope>NUCLEOTIDE SEQUENCE [LARGE SCALE GENOMIC DNA]</scope>
    <source>
        <strain evidence="2 4">NCTC11327</strain>
    </source>
</reference>
<dbReference type="EMBL" id="CP014034">
    <property type="protein sequence ID" value="AMF92763.1"/>
    <property type="molecule type" value="Genomic_DNA"/>
</dbReference>
<dbReference type="RefSeq" id="WP_061055744.1">
    <property type="nucleotide sequence ID" value="NZ_CABLBX010000010.1"/>
</dbReference>
<name>A0AAX2LWV3_VIBFL</name>
<dbReference type="Proteomes" id="UP000057088">
    <property type="component" value="Chromosome 1"/>
</dbReference>
<dbReference type="EMBL" id="UHIP01000002">
    <property type="protein sequence ID" value="SUQ27647.1"/>
    <property type="molecule type" value="Genomic_DNA"/>
</dbReference>
<keyword evidence="3" id="KW-1185">Reference proteome</keyword>
<gene>
    <name evidence="1" type="ORF">AL536_04630</name>
    <name evidence="2" type="ORF">NCTC11327_04542</name>
</gene>
<reference evidence="3" key="1">
    <citation type="submission" date="2015-12" db="EMBL/GenBank/DDBJ databases">
        <title>FDA dAtabase for Regulatory Grade micrObial Sequences (FDA-ARGOS): Supporting development and validation of Infectious Disease Dx tests.</title>
        <authorList>
            <person name="Hoffmann M."/>
            <person name="Allard M."/>
            <person name="Evans P."/>
            <person name="Brown E."/>
            <person name="Tallon L.J."/>
            <person name="Sadzewicz L."/>
            <person name="Sengamalay N."/>
            <person name="Ott S."/>
            <person name="Godinez A."/>
            <person name="Nagaraj S."/>
            <person name="Vyas G."/>
            <person name="Aluvathingal J."/>
            <person name="Nadendla S."/>
            <person name="Geyer C."/>
            <person name="Sichtig H."/>
        </authorList>
    </citation>
    <scope>NUCLEOTIDE SEQUENCE [LARGE SCALE GENOMIC DNA]</scope>
    <source>
        <strain evidence="3">ATCC 33809</strain>
    </source>
</reference>
<evidence type="ECO:0000313" key="4">
    <source>
        <dbReference type="Proteomes" id="UP000254626"/>
    </source>
</evidence>
<organism evidence="2 4">
    <name type="scientific">Vibrio fluvialis</name>
    <dbReference type="NCBI Taxonomy" id="676"/>
    <lineage>
        <taxon>Bacteria</taxon>
        <taxon>Pseudomonadati</taxon>
        <taxon>Pseudomonadota</taxon>
        <taxon>Gammaproteobacteria</taxon>
        <taxon>Vibrionales</taxon>
        <taxon>Vibrionaceae</taxon>
        <taxon>Vibrio</taxon>
    </lineage>
</organism>
<proteinExistence type="predicted"/>
<protein>
    <submittedName>
        <fullName evidence="2">Uncharacterized protein</fullName>
    </submittedName>
</protein>
<dbReference type="KEGG" id="vfl:AL536_04630"/>
<dbReference type="GeneID" id="29383246"/>
<evidence type="ECO:0000313" key="2">
    <source>
        <dbReference type="EMBL" id="SUQ27647.1"/>
    </source>
</evidence>
<accession>A0AAX2LWV3</accession>
<dbReference type="AlphaFoldDB" id="A0AAX2LWV3"/>